<dbReference type="SMART" id="SM00827">
    <property type="entry name" value="PKS_AT"/>
    <property type="match status" value="1"/>
</dbReference>
<evidence type="ECO:0000256" key="5">
    <source>
        <dbReference type="ARBA" id="ARBA00023315"/>
    </source>
</evidence>
<dbReference type="Proteomes" id="UP000009336">
    <property type="component" value="Unassembled WGS sequence"/>
</dbReference>
<evidence type="ECO:0000256" key="4">
    <source>
        <dbReference type="ARBA" id="ARBA00022679"/>
    </source>
</evidence>
<dbReference type="PANTHER" id="PTHR42681">
    <property type="entry name" value="MALONYL-COA-ACYL CARRIER PROTEIN TRANSACYLASE, MITOCHONDRIAL"/>
    <property type="match status" value="1"/>
</dbReference>
<evidence type="ECO:0000256" key="1">
    <source>
        <dbReference type="ARBA" id="ARBA00005194"/>
    </source>
</evidence>
<dbReference type="Gene3D" id="3.30.70.250">
    <property type="entry name" value="Malonyl-CoA ACP transacylase, ACP-binding"/>
    <property type="match status" value="1"/>
</dbReference>
<evidence type="ECO:0000256" key="6">
    <source>
        <dbReference type="ARBA" id="ARBA00048462"/>
    </source>
</evidence>
<dbReference type="GO" id="GO:0004314">
    <property type="term" value="F:[acyl-carrier-protein] S-malonyltransferase activity"/>
    <property type="evidence" value="ECO:0007669"/>
    <property type="project" value="UniProtKB-EC"/>
</dbReference>
<dbReference type="GO" id="GO:0006633">
    <property type="term" value="P:fatty acid biosynthetic process"/>
    <property type="evidence" value="ECO:0007669"/>
    <property type="project" value="UniProtKB-UniPathway"/>
</dbReference>
<name>K8WQV3_9GAMM</name>
<reference evidence="10 11" key="1">
    <citation type="journal article" date="2012" name="BMC Genomics">
        <title>Comparative genomics of bacteria in the genus Providencia isolated from wild Drosophila melanogaster.</title>
        <authorList>
            <person name="Galac M.R."/>
            <person name="Lazzaro B.P."/>
        </authorList>
    </citation>
    <scope>NUCLEOTIDE SEQUENCE [LARGE SCALE GENOMIC DNA]</scope>
    <source>
        <strain evidence="10 11">DSM 19968</strain>
    </source>
</reference>
<dbReference type="UniPathway" id="UPA00094"/>
<evidence type="ECO:0000256" key="7">
    <source>
        <dbReference type="PIRNR" id="PIRNR000446"/>
    </source>
</evidence>
<organism evidence="10 11">
    <name type="scientific">Providencia burhodogranariea DSM 19968</name>
    <dbReference type="NCBI Taxonomy" id="1141662"/>
    <lineage>
        <taxon>Bacteria</taxon>
        <taxon>Pseudomonadati</taxon>
        <taxon>Pseudomonadota</taxon>
        <taxon>Gammaproteobacteria</taxon>
        <taxon>Enterobacterales</taxon>
        <taxon>Morganellaceae</taxon>
        <taxon>Providencia</taxon>
    </lineage>
</organism>
<keyword evidence="5 7" id="KW-0012">Acyltransferase</keyword>
<comment type="similarity">
    <text evidence="7">Belongs to the fabD family.</text>
</comment>
<dbReference type="PATRIC" id="fig|1141662.3.peg.1781"/>
<comment type="caution">
    <text evidence="10">The sequence shown here is derived from an EMBL/GenBank/DDBJ whole genome shotgun (WGS) entry which is preliminary data.</text>
</comment>
<dbReference type="AlphaFoldDB" id="K8WQV3"/>
<dbReference type="PIRSF" id="PIRSF000446">
    <property type="entry name" value="Mct"/>
    <property type="match status" value="1"/>
</dbReference>
<comment type="catalytic activity">
    <reaction evidence="6 7">
        <text>holo-[ACP] + malonyl-CoA = malonyl-[ACP] + CoA</text>
        <dbReference type="Rhea" id="RHEA:41792"/>
        <dbReference type="Rhea" id="RHEA-COMP:9623"/>
        <dbReference type="Rhea" id="RHEA-COMP:9685"/>
        <dbReference type="ChEBI" id="CHEBI:57287"/>
        <dbReference type="ChEBI" id="CHEBI:57384"/>
        <dbReference type="ChEBI" id="CHEBI:64479"/>
        <dbReference type="ChEBI" id="CHEBI:78449"/>
        <dbReference type="EC" id="2.3.1.39"/>
    </reaction>
</comment>
<dbReference type="InterPro" id="IPR001227">
    <property type="entry name" value="Ac_transferase_dom_sf"/>
</dbReference>
<dbReference type="InterPro" id="IPR024925">
    <property type="entry name" value="Malonyl_CoA-ACP_transAc"/>
</dbReference>
<gene>
    <name evidence="10" type="ORF">OOA_08782</name>
</gene>
<dbReference type="InterPro" id="IPR016036">
    <property type="entry name" value="Malonyl_transacylase_ACP-bd"/>
</dbReference>
<feature type="active site" evidence="8">
    <location>
        <position position="101"/>
    </location>
</feature>
<dbReference type="HOGENOM" id="CLU_030558_1_3_6"/>
<proteinExistence type="inferred from homology"/>
<dbReference type="EMBL" id="AKKL01000021">
    <property type="protein sequence ID" value="EKT62331.1"/>
    <property type="molecule type" value="Genomic_DNA"/>
</dbReference>
<feature type="active site" evidence="8">
    <location>
        <position position="209"/>
    </location>
</feature>
<dbReference type="InterPro" id="IPR014043">
    <property type="entry name" value="Acyl_transferase_dom"/>
</dbReference>
<comment type="pathway">
    <text evidence="1">Lipid metabolism; fatty acid biosynthesis.</text>
</comment>
<keyword evidence="4 7" id="KW-0808">Transferase</keyword>
<evidence type="ECO:0000313" key="11">
    <source>
        <dbReference type="Proteomes" id="UP000009336"/>
    </source>
</evidence>
<dbReference type="SUPFAM" id="SSF52151">
    <property type="entry name" value="FabD/lysophospholipase-like"/>
    <property type="match status" value="1"/>
</dbReference>
<dbReference type="RefSeq" id="WP_008911777.1">
    <property type="nucleotide sequence ID" value="NZ_KB233222.1"/>
</dbReference>
<keyword evidence="11" id="KW-1185">Reference proteome</keyword>
<dbReference type="EC" id="2.3.1.39" evidence="2 7"/>
<accession>K8WQV3</accession>
<dbReference type="InterPro" id="IPR050858">
    <property type="entry name" value="Mal-CoA-ACP_Trans/PKS_FabD"/>
</dbReference>
<feature type="domain" description="Malonyl-CoA:ACP transacylase (MAT)" evidence="9">
    <location>
        <begin position="15"/>
        <end position="309"/>
    </location>
</feature>
<protein>
    <recommendedName>
        <fullName evidence="3 7">Malonyl CoA-acyl carrier protein transacylase</fullName>
        <ecNumber evidence="2 7">2.3.1.39</ecNumber>
    </recommendedName>
</protein>
<evidence type="ECO:0000259" key="9">
    <source>
        <dbReference type="SMART" id="SM00827"/>
    </source>
</evidence>
<dbReference type="STRING" id="1141662.OOA_08782"/>
<dbReference type="OrthoDB" id="9808564at2"/>
<evidence type="ECO:0000313" key="10">
    <source>
        <dbReference type="EMBL" id="EKT62331.1"/>
    </source>
</evidence>
<sequence length="311" mass="35482">MIITNEVKKNEDIVMFSPGQGQPYLGMGNNVFNTSLRTKAVWDCASEISGFDVGKLCMKGPMTKLVQTRYQQLAVTTINIATLLLLRERFLFNEIGYSGHSAGEYSALFAANVFDLEKLFKIINYRSLIMQELASNKKGVMYIVKNYPYNKIRTLIHTNGLKGLVNICCDNNEHQQVIGGDITSVRIIINQLFKMKIETTKLAVNGAWHTDLMLDAKERMEFFLANIDFSPPLQPIIMNVQPKFVSNTKTIKANLVNQLTDTVRWRETMATWNKKGYKNYIEISGKKSLYYIAKNFYPENGITILHSNDYI</sequence>
<evidence type="ECO:0000256" key="2">
    <source>
        <dbReference type="ARBA" id="ARBA00013258"/>
    </source>
</evidence>
<dbReference type="Gene3D" id="3.40.366.10">
    <property type="entry name" value="Malonyl-Coenzyme A Acyl Carrier Protein, domain 2"/>
    <property type="match status" value="1"/>
</dbReference>
<dbReference type="SUPFAM" id="SSF55048">
    <property type="entry name" value="Probable ACP-binding domain of malonyl-CoA ACP transacylase"/>
    <property type="match status" value="1"/>
</dbReference>
<dbReference type="Pfam" id="PF00698">
    <property type="entry name" value="Acyl_transf_1"/>
    <property type="match status" value="1"/>
</dbReference>
<evidence type="ECO:0000256" key="3">
    <source>
        <dbReference type="ARBA" id="ARBA00018953"/>
    </source>
</evidence>
<dbReference type="InterPro" id="IPR016035">
    <property type="entry name" value="Acyl_Trfase/lysoPLipase"/>
</dbReference>
<dbReference type="eggNOG" id="COG0331">
    <property type="taxonomic scope" value="Bacteria"/>
</dbReference>
<dbReference type="PANTHER" id="PTHR42681:SF1">
    <property type="entry name" value="MALONYL-COA-ACYL CARRIER PROTEIN TRANSACYLASE, MITOCHONDRIAL"/>
    <property type="match status" value="1"/>
</dbReference>
<evidence type="ECO:0000256" key="8">
    <source>
        <dbReference type="PIRSR" id="PIRSR000446-1"/>
    </source>
</evidence>